<evidence type="ECO:0000256" key="4">
    <source>
        <dbReference type="ARBA" id="ARBA00022723"/>
    </source>
</evidence>
<dbReference type="GO" id="GO:0046872">
    <property type="term" value="F:metal ion binding"/>
    <property type="evidence" value="ECO:0007669"/>
    <property type="project" value="UniProtKB-KW"/>
</dbReference>
<dbReference type="Gene3D" id="1.10.600.10">
    <property type="entry name" value="Farnesyl Diphosphate Synthase"/>
    <property type="match status" value="1"/>
</dbReference>
<comment type="cofactor">
    <cofactor evidence="1">
        <name>Mg(2+)</name>
        <dbReference type="ChEBI" id="CHEBI:18420"/>
    </cofactor>
</comment>
<protein>
    <recommendedName>
        <fullName evidence="9">Octaprenyl diphosphate synthase</fullName>
        <ecNumber evidence="8">2.5.1.90</ecNumber>
    </recommendedName>
    <alternativeName>
        <fullName evidence="11">All-trans-octaprenyl-diphosphate synthase</fullName>
    </alternativeName>
    <alternativeName>
        <fullName evidence="10">Octaprenyl pyrophosphate synthase</fullName>
    </alternativeName>
</protein>
<evidence type="ECO:0000313" key="13">
    <source>
        <dbReference type="EMBL" id="CAD83615.1"/>
    </source>
</evidence>
<dbReference type="CDD" id="cd00685">
    <property type="entry name" value="Trans_IPPS_HT"/>
    <property type="match status" value="1"/>
</dbReference>
<evidence type="ECO:0000256" key="1">
    <source>
        <dbReference type="ARBA" id="ARBA00001946"/>
    </source>
</evidence>
<evidence type="ECO:0000256" key="11">
    <source>
        <dbReference type="ARBA" id="ARBA00083124"/>
    </source>
</evidence>
<dbReference type="NCBIfam" id="NF008140">
    <property type="entry name" value="PRK10888.1"/>
    <property type="match status" value="1"/>
</dbReference>
<dbReference type="PANTHER" id="PTHR12001">
    <property type="entry name" value="GERANYLGERANYL PYROPHOSPHATE SYNTHASE"/>
    <property type="match status" value="1"/>
</dbReference>
<dbReference type="STRING" id="203907.Bfl092"/>
<proteinExistence type="inferred from homology"/>
<dbReference type="AlphaFoldDB" id="Q7VQN3"/>
<dbReference type="eggNOG" id="COG0142">
    <property type="taxonomic scope" value="Bacteria"/>
</dbReference>
<evidence type="ECO:0000256" key="8">
    <source>
        <dbReference type="ARBA" id="ARBA00066511"/>
    </source>
</evidence>
<evidence type="ECO:0000256" key="10">
    <source>
        <dbReference type="ARBA" id="ARBA00079637"/>
    </source>
</evidence>
<dbReference type="PROSITE" id="PS00723">
    <property type="entry name" value="POLYPRENYL_SYNTHASE_1"/>
    <property type="match status" value="1"/>
</dbReference>
<dbReference type="EMBL" id="BX248583">
    <property type="protein sequence ID" value="CAD83615.1"/>
    <property type="molecule type" value="Genomic_DNA"/>
</dbReference>
<dbReference type="InterPro" id="IPR000092">
    <property type="entry name" value="Polyprenyl_synt"/>
</dbReference>
<evidence type="ECO:0000256" key="12">
    <source>
        <dbReference type="RuleBase" id="RU004466"/>
    </source>
</evidence>
<comment type="similarity">
    <text evidence="2 12">Belongs to the FPP/GGPP synthase family.</text>
</comment>
<dbReference type="GO" id="GO:0008299">
    <property type="term" value="P:isoprenoid biosynthetic process"/>
    <property type="evidence" value="ECO:0007669"/>
    <property type="project" value="InterPro"/>
</dbReference>
<organism evidence="13 14">
    <name type="scientific">Blochmanniella floridana</name>
    <dbReference type="NCBI Taxonomy" id="203907"/>
    <lineage>
        <taxon>Bacteria</taxon>
        <taxon>Pseudomonadati</taxon>
        <taxon>Pseudomonadota</taxon>
        <taxon>Gammaproteobacteria</taxon>
        <taxon>Enterobacterales</taxon>
        <taxon>Enterobacteriaceae</taxon>
        <taxon>ant endosymbionts</taxon>
        <taxon>Candidatus Blochmanniella</taxon>
    </lineage>
</organism>
<dbReference type="PANTHER" id="PTHR12001:SF69">
    <property type="entry name" value="ALL TRANS-POLYPRENYL-DIPHOSPHATE SYNTHASE PDSS1"/>
    <property type="match status" value="1"/>
</dbReference>
<dbReference type="SFLD" id="SFLDS00005">
    <property type="entry name" value="Isoprenoid_Synthase_Type_I"/>
    <property type="match status" value="1"/>
</dbReference>
<evidence type="ECO:0000256" key="7">
    <source>
        <dbReference type="ARBA" id="ARBA00055029"/>
    </source>
</evidence>
<evidence type="ECO:0000256" key="6">
    <source>
        <dbReference type="ARBA" id="ARBA00051506"/>
    </source>
</evidence>
<reference evidence="13 14" key="1">
    <citation type="journal article" date="2003" name="Proc. Natl. Acad. Sci. U.S.A.">
        <title>The genome sequence of Blochmannia floridanus: comparative analysis of reduced genomes.</title>
        <authorList>
            <person name="Gil R."/>
            <person name="Silva F.J."/>
            <person name="Zientz E."/>
            <person name="Delmotte F."/>
            <person name="Gonzalez-Candelas F."/>
            <person name="Latorre A."/>
            <person name="Rausell C."/>
            <person name="Kramerbeek J."/>
            <person name="Gadau J."/>
            <person name="Hoelldobler B."/>
            <person name="van Ham R.C.H.J."/>
            <person name="Gross R."/>
            <person name="Moya A."/>
        </authorList>
    </citation>
    <scope>NUCLEOTIDE SEQUENCE [LARGE SCALE GENOMIC DNA]</scope>
</reference>
<gene>
    <name evidence="13" type="primary">ispB</name>
    <name evidence="13" type="ordered locus">Bfl092</name>
</gene>
<dbReference type="OrthoDB" id="9805316at2"/>
<dbReference type="InterPro" id="IPR033749">
    <property type="entry name" value="Polyprenyl_synt_CS"/>
</dbReference>
<dbReference type="InterPro" id="IPR008949">
    <property type="entry name" value="Isoprenoid_synthase_dom_sf"/>
</dbReference>
<dbReference type="EC" id="2.5.1.90" evidence="8"/>
<sequence length="324" mass="36741">MNINQINKLIKQDIININFEIHKRLKSNIILINKFIKYIINSGGKKIRSTMILLIAKSLTYNKTQHTILATLIEFIHTATLLHDDVIDHSTTRRGKTTANIIFGNPASILIGDFIYTRAFQMMTELQSLRILSLMADAVNIIAEGEILQLTYCNDPTITMNNYMQIIYKKTARLFEVASQSSAILAHANIQQEQALSNYGKYIGIAFQLIDDLLDYNASDIVSFGKNIGNDLNEGKLTLPLLHAIYHSTPKEASIIHQAITDKNNQNLLYTVLNIMQQYGSLDYTRKCAETKINKAINCLNILSPSPYKHALKHLAYFILTRCY</sequence>
<evidence type="ECO:0000256" key="9">
    <source>
        <dbReference type="ARBA" id="ARBA00072473"/>
    </source>
</evidence>
<dbReference type="GO" id="GO:0106350">
    <property type="term" value="F:all-trans-octaprenyl-diphosphate synthase activity"/>
    <property type="evidence" value="ECO:0007669"/>
    <property type="project" value="UniProtKB-EC"/>
</dbReference>
<dbReference type="PROSITE" id="PS00444">
    <property type="entry name" value="POLYPRENYL_SYNTHASE_2"/>
    <property type="match status" value="1"/>
</dbReference>
<dbReference type="HOGENOM" id="CLU_014015_2_0_6"/>
<dbReference type="Proteomes" id="UP000002192">
    <property type="component" value="Chromosome"/>
</dbReference>
<evidence type="ECO:0000256" key="3">
    <source>
        <dbReference type="ARBA" id="ARBA00022679"/>
    </source>
</evidence>
<keyword evidence="14" id="KW-1185">Reference proteome</keyword>
<dbReference type="KEGG" id="bfl:Bfl092"/>
<evidence type="ECO:0000313" key="14">
    <source>
        <dbReference type="Proteomes" id="UP000002192"/>
    </source>
</evidence>
<keyword evidence="4" id="KW-0479">Metal-binding</keyword>
<accession>Q7VQN3</accession>
<dbReference type="Pfam" id="PF00348">
    <property type="entry name" value="polyprenyl_synt"/>
    <property type="match status" value="1"/>
</dbReference>
<keyword evidence="3 12" id="KW-0808">Transferase</keyword>
<name>Q7VQN3_BLOFL</name>
<comment type="function">
    <text evidence="7">Supplies octaprenyl diphosphate, the precursor for the side chain of the isoprenoid quinones ubiquinone and menaquinone.</text>
</comment>
<dbReference type="SUPFAM" id="SSF48576">
    <property type="entry name" value="Terpenoid synthases"/>
    <property type="match status" value="1"/>
</dbReference>
<keyword evidence="5" id="KW-0460">Magnesium</keyword>
<evidence type="ECO:0000256" key="5">
    <source>
        <dbReference type="ARBA" id="ARBA00022842"/>
    </source>
</evidence>
<comment type="catalytic activity">
    <reaction evidence="6">
        <text>5 isopentenyl diphosphate + (2E,6E)-farnesyl diphosphate = all-trans-octaprenyl diphosphate + 5 diphosphate</text>
        <dbReference type="Rhea" id="RHEA:27798"/>
        <dbReference type="ChEBI" id="CHEBI:33019"/>
        <dbReference type="ChEBI" id="CHEBI:57711"/>
        <dbReference type="ChEBI" id="CHEBI:128769"/>
        <dbReference type="ChEBI" id="CHEBI:175763"/>
        <dbReference type="EC" id="2.5.1.90"/>
    </reaction>
</comment>
<dbReference type="FunFam" id="1.10.600.10:FF:000002">
    <property type="entry name" value="Octaprenyl diphosphate synthase"/>
    <property type="match status" value="1"/>
</dbReference>
<evidence type="ECO:0000256" key="2">
    <source>
        <dbReference type="ARBA" id="ARBA00006706"/>
    </source>
</evidence>